<name>A0A0W8IBJ7_KOCRO</name>
<sequence length="216" mass="23719">MLNAAVISPQPMTRIALQRESVEHPEHGVRVSAVAASVPEFLAQSPAEEMVVLLSLNTLDGRSLVQNVTDLIGREHTVVVLVPPDDLARVRSAFACGASGAVGKCEPIRTVFRTMRLSRQLGHFVSDLLQSALVELPSRAPAKLSAREREVLALYVDGLQEQEVAGRLQIAESTVEEHLKRIRRKYALVERPARTKLELYKRAVEDGIIPPVLPLA</sequence>
<dbReference type="AlphaFoldDB" id="A0A0W8IBJ7"/>
<dbReference type="EMBL" id="LQBK01000017">
    <property type="protein sequence ID" value="KUG57327.1"/>
    <property type="molecule type" value="Genomic_DNA"/>
</dbReference>
<gene>
    <name evidence="5" type="ORF">AVL61_14480</name>
</gene>
<comment type="caution">
    <text evidence="5">The sequence shown here is derived from an EMBL/GenBank/DDBJ whole genome shotgun (WGS) entry which is preliminary data.</text>
</comment>
<keyword evidence="2" id="KW-0238">DNA-binding</keyword>
<dbReference type="PROSITE" id="PS50043">
    <property type="entry name" value="HTH_LUXR_2"/>
    <property type="match status" value="1"/>
</dbReference>
<organism evidence="5 6">
    <name type="scientific">Kocuria rosea subsp. polaris</name>
    <dbReference type="NCBI Taxonomy" id="136273"/>
    <lineage>
        <taxon>Bacteria</taxon>
        <taxon>Bacillati</taxon>
        <taxon>Actinomycetota</taxon>
        <taxon>Actinomycetes</taxon>
        <taxon>Micrococcales</taxon>
        <taxon>Micrococcaceae</taxon>
        <taxon>Kocuria</taxon>
    </lineage>
</organism>
<keyword evidence="1" id="KW-0805">Transcription regulation</keyword>
<evidence type="ECO:0000259" key="4">
    <source>
        <dbReference type="PROSITE" id="PS50043"/>
    </source>
</evidence>
<evidence type="ECO:0000256" key="3">
    <source>
        <dbReference type="ARBA" id="ARBA00023163"/>
    </source>
</evidence>
<dbReference type="RefSeq" id="WP_058874126.1">
    <property type="nucleotide sequence ID" value="NZ_LQBK01000017.1"/>
</dbReference>
<accession>A0A0W8IBJ7</accession>
<evidence type="ECO:0000313" key="6">
    <source>
        <dbReference type="Proteomes" id="UP000053512"/>
    </source>
</evidence>
<dbReference type="SUPFAM" id="SSF46894">
    <property type="entry name" value="C-terminal effector domain of the bipartite response regulators"/>
    <property type="match status" value="1"/>
</dbReference>
<keyword evidence="3" id="KW-0804">Transcription</keyword>
<dbReference type="CDD" id="cd06170">
    <property type="entry name" value="LuxR_C_like"/>
    <property type="match status" value="1"/>
</dbReference>
<evidence type="ECO:0000256" key="2">
    <source>
        <dbReference type="ARBA" id="ARBA00023125"/>
    </source>
</evidence>
<dbReference type="GO" id="GO:0006355">
    <property type="term" value="P:regulation of DNA-templated transcription"/>
    <property type="evidence" value="ECO:0007669"/>
    <property type="project" value="InterPro"/>
</dbReference>
<dbReference type="SMART" id="SM00421">
    <property type="entry name" value="HTH_LUXR"/>
    <property type="match status" value="1"/>
</dbReference>
<evidence type="ECO:0000313" key="5">
    <source>
        <dbReference type="EMBL" id="KUG57327.1"/>
    </source>
</evidence>
<dbReference type="GO" id="GO:0003677">
    <property type="term" value="F:DNA binding"/>
    <property type="evidence" value="ECO:0007669"/>
    <property type="project" value="UniProtKB-KW"/>
</dbReference>
<feature type="domain" description="HTH luxR-type" evidence="4">
    <location>
        <begin position="137"/>
        <end position="207"/>
    </location>
</feature>
<dbReference type="PANTHER" id="PTHR44688:SF16">
    <property type="entry name" value="DNA-BINDING TRANSCRIPTIONAL ACTIVATOR DEVR_DOSR"/>
    <property type="match status" value="1"/>
</dbReference>
<dbReference type="PRINTS" id="PR00038">
    <property type="entry name" value="HTHLUXR"/>
</dbReference>
<dbReference type="Pfam" id="PF00196">
    <property type="entry name" value="GerE"/>
    <property type="match status" value="1"/>
</dbReference>
<proteinExistence type="predicted"/>
<evidence type="ECO:0000256" key="1">
    <source>
        <dbReference type="ARBA" id="ARBA00023015"/>
    </source>
</evidence>
<dbReference type="InterPro" id="IPR000792">
    <property type="entry name" value="Tscrpt_reg_LuxR_C"/>
</dbReference>
<dbReference type="InterPro" id="IPR016032">
    <property type="entry name" value="Sig_transdc_resp-reg_C-effctor"/>
</dbReference>
<dbReference type="Gene3D" id="3.40.50.2300">
    <property type="match status" value="1"/>
</dbReference>
<dbReference type="Proteomes" id="UP000053512">
    <property type="component" value="Unassembled WGS sequence"/>
</dbReference>
<reference evidence="6" key="1">
    <citation type="submission" date="2015-12" db="EMBL/GenBank/DDBJ databases">
        <authorList>
            <person name="Nair G.R."/>
            <person name="Kaur G."/>
            <person name="Mayilraj S."/>
        </authorList>
    </citation>
    <scope>NUCLEOTIDE SEQUENCE [LARGE SCALE GENOMIC DNA]</scope>
    <source>
        <strain evidence="6">CD08_4</strain>
    </source>
</reference>
<dbReference type="PANTHER" id="PTHR44688">
    <property type="entry name" value="DNA-BINDING TRANSCRIPTIONAL ACTIVATOR DEVR_DOSR"/>
    <property type="match status" value="1"/>
</dbReference>
<protein>
    <recommendedName>
        <fullName evidence="4">HTH luxR-type domain-containing protein</fullName>
    </recommendedName>
</protein>